<evidence type="ECO:0000259" key="8">
    <source>
        <dbReference type="PROSITE" id="PS51314"/>
    </source>
</evidence>
<keyword evidence="10" id="KW-1185">Reference proteome</keyword>
<proteinExistence type="inferred from homology"/>
<evidence type="ECO:0000313" key="9">
    <source>
        <dbReference type="EnsemblPlants" id="AUR62027614-RA:cds"/>
    </source>
</evidence>
<keyword evidence="7" id="KW-0175">Coiled coil</keyword>
<dbReference type="GO" id="GO:0006623">
    <property type="term" value="P:protein targeting to vacuole"/>
    <property type="evidence" value="ECO:0007669"/>
    <property type="project" value="TreeGrafter"/>
</dbReference>
<organism evidence="9 10">
    <name type="scientific">Chenopodium quinoa</name>
    <name type="common">Quinoa</name>
    <dbReference type="NCBI Taxonomy" id="63459"/>
    <lineage>
        <taxon>Eukaryota</taxon>
        <taxon>Viridiplantae</taxon>
        <taxon>Streptophyta</taxon>
        <taxon>Embryophyta</taxon>
        <taxon>Tracheophyta</taxon>
        <taxon>Spermatophyta</taxon>
        <taxon>Magnoliopsida</taxon>
        <taxon>eudicotyledons</taxon>
        <taxon>Gunneridae</taxon>
        <taxon>Pentapetalae</taxon>
        <taxon>Caryophyllales</taxon>
        <taxon>Chenopodiaceae</taxon>
        <taxon>Chenopodioideae</taxon>
        <taxon>Atripliceae</taxon>
        <taxon>Chenopodium</taxon>
    </lineage>
</organism>
<sequence length="93" mass="10575">MIIRTSELADALEKLNDLERQKEGIMKCYSTASLLHCLKEAVNKADEESEALHRQFLDKEIELGAFIQKYKKLRSVYHRRALTHLAATASSVG</sequence>
<dbReference type="InterPro" id="IPR009851">
    <property type="entry name" value="Mod_r"/>
</dbReference>
<dbReference type="PANTHER" id="PTHR13678:SF2">
    <property type="entry name" value="VACUOLAR PROTEIN SORTING-ASSOCIATED PROTEIN 37A"/>
    <property type="match status" value="1"/>
</dbReference>
<evidence type="ECO:0000256" key="7">
    <source>
        <dbReference type="SAM" id="Coils"/>
    </source>
</evidence>
<dbReference type="Gene3D" id="1.10.287.660">
    <property type="entry name" value="Helix hairpin bin"/>
    <property type="match status" value="1"/>
</dbReference>
<feature type="coiled-coil region" evidence="7">
    <location>
        <begin position="8"/>
        <end position="55"/>
    </location>
</feature>
<dbReference type="GO" id="GO:0000813">
    <property type="term" value="C:ESCRT I complex"/>
    <property type="evidence" value="ECO:0007669"/>
    <property type="project" value="UniProtKB-ARBA"/>
</dbReference>
<comment type="subcellular location">
    <subcellularLocation>
        <location evidence="1">Endosome</location>
    </subcellularLocation>
</comment>
<dbReference type="Proteomes" id="UP000596660">
    <property type="component" value="Unplaced"/>
</dbReference>
<dbReference type="AlphaFoldDB" id="A0A803MDS1"/>
<keyword evidence="4" id="KW-0967">Endosome</keyword>
<dbReference type="PANTHER" id="PTHR13678">
    <property type="entry name" value="VACUOLAR PROTEIN SORTING-ASSOCIATED PROTEIN 37"/>
    <property type="match status" value="1"/>
</dbReference>
<name>A0A803MDS1_CHEQI</name>
<feature type="domain" description="VPS37 C-terminal" evidence="8">
    <location>
        <begin position="12"/>
        <end position="93"/>
    </location>
</feature>
<dbReference type="GO" id="GO:0006612">
    <property type="term" value="P:protein targeting to membrane"/>
    <property type="evidence" value="ECO:0007669"/>
    <property type="project" value="TreeGrafter"/>
</dbReference>
<dbReference type="SUPFAM" id="SSF140111">
    <property type="entry name" value="Endosomal sorting complex assembly domain"/>
    <property type="match status" value="1"/>
</dbReference>
<dbReference type="Gramene" id="AUR62027614-RA">
    <property type="protein sequence ID" value="AUR62027614-RA:cds"/>
    <property type="gene ID" value="AUR62027614"/>
</dbReference>
<dbReference type="InterPro" id="IPR029012">
    <property type="entry name" value="Helix_hairpin_bin_sf"/>
</dbReference>
<dbReference type="GO" id="GO:0043162">
    <property type="term" value="P:ubiquitin-dependent protein catabolic process via the multivesicular body sorting pathway"/>
    <property type="evidence" value="ECO:0007669"/>
    <property type="project" value="TreeGrafter"/>
</dbReference>
<reference evidence="9" key="2">
    <citation type="submission" date="2021-03" db="UniProtKB">
        <authorList>
            <consortium name="EnsemblPlants"/>
        </authorList>
    </citation>
    <scope>IDENTIFICATION</scope>
</reference>
<evidence type="ECO:0000256" key="6">
    <source>
        <dbReference type="PROSITE-ProRule" id="PRU00646"/>
    </source>
</evidence>
<evidence type="ECO:0000256" key="2">
    <source>
        <dbReference type="ARBA" id="ARBA00007617"/>
    </source>
</evidence>
<dbReference type="OMA" id="QGKQRRM"/>
<dbReference type="InterPro" id="IPR037202">
    <property type="entry name" value="ESCRT_assembly_dom"/>
</dbReference>
<evidence type="ECO:0000256" key="1">
    <source>
        <dbReference type="ARBA" id="ARBA00004177"/>
    </source>
</evidence>
<keyword evidence="5 6" id="KW-0653">Protein transport</keyword>
<evidence type="ECO:0000256" key="4">
    <source>
        <dbReference type="ARBA" id="ARBA00022753"/>
    </source>
</evidence>
<accession>A0A803MDS1</accession>
<comment type="similarity">
    <text evidence="2">Belongs to the VPS37 family.</text>
</comment>
<dbReference type="PROSITE" id="PS51314">
    <property type="entry name" value="VPS37_C"/>
    <property type="match status" value="1"/>
</dbReference>
<evidence type="ECO:0000256" key="5">
    <source>
        <dbReference type="ARBA" id="ARBA00022927"/>
    </source>
</evidence>
<reference evidence="9" key="1">
    <citation type="journal article" date="2017" name="Nature">
        <title>The genome of Chenopodium quinoa.</title>
        <authorList>
            <person name="Jarvis D.E."/>
            <person name="Ho Y.S."/>
            <person name="Lightfoot D.J."/>
            <person name="Schmoeckel S.M."/>
            <person name="Li B."/>
            <person name="Borm T.J.A."/>
            <person name="Ohyanagi H."/>
            <person name="Mineta K."/>
            <person name="Michell C.T."/>
            <person name="Saber N."/>
            <person name="Kharbatia N.M."/>
            <person name="Rupper R.R."/>
            <person name="Sharp A.R."/>
            <person name="Dally N."/>
            <person name="Boughton B.A."/>
            <person name="Woo Y.H."/>
            <person name="Gao G."/>
            <person name="Schijlen E.G.W.M."/>
            <person name="Guo X."/>
            <person name="Momin A.A."/>
            <person name="Negrao S."/>
            <person name="Al-Babili S."/>
            <person name="Gehring C."/>
            <person name="Roessner U."/>
            <person name="Jung C."/>
            <person name="Murphy K."/>
            <person name="Arold S.T."/>
            <person name="Gojobori T."/>
            <person name="van der Linden C.G."/>
            <person name="van Loo E.N."/>
            <person name="Jellen E.N."/>
            <person name="Maughan P.J."/>
            <person name="Tester M."/>
        </authorList>
    </citation>
    <scope>NUCLEOTIDE SEQUENCE [LARGE SCALE GENOMIC DNA]</scope>
    <source>
        <strain evidence="9">cv. PI 614886</strain>
    </source>
</reference>
<evidence type="ECO:0000313" key="10">
    <source>
        <dbReference type="Proteomes" id="UP000596660"/>
    </source>
</evidence>
<keyword evidence="3 6" id="KW-0813">Transport</keyword>
<protein>
    <recommendedName>
        <fullName evidence="8">VPS37 C-terminal domain-containing protein</fullName>
    </recommendedName>
</protein>
<dbReference type="Pfam" id="PF07200">
    <property type="entry name" value="Mod_r"/>
    <property type="match status" value="1"/>
</dbReference>
<evidence type="ECO:0000256" key="3">
    <source>
        <dbReference type="ARBA" id="ARBA00022448"/>
    </source>
</evidence>
<dbReference type="EnsemblPlants" id="AUR62027614-RA">
    <property type="protein sequence ID" value="AUR62027614-RA:cds"/>
    <property type="gene ID" value="AUR62027614"/>
</dbReference>